<evidence type="ECO:0000313" key="3">
    <source>
        <dbReference type="EMBL" id="EAU66617.1"/>
    </source>
</evidence>
<dbReference type="EMBL" id="AAMD01000051">
    <property type="protein sequence ID" value="EAU66617.1"/>
    <property type="molecule type" value="Genomic_DNA"/>
</dbReference>
<accession>Q092E2</accession>
<organism evidence="3 4">
    <name type="scientific">Stigmatella aurantiaca (strain DW4/3-1)</name>
    <dbReference type="NCBI Taxonomy" id="378806"/>
    <lineage>
        <taxon>Bacteria</taxon>
        <taxon>Pseudomonadati</taxon>
        <taxon>Myxococcota</taxon>
        <taxon>Myxococcia</taxon>
        <taxon>Myxococcales</taxon>
        <taxon>Cystobacterineae</taxon>
        <taxon>Archangiaceae</taxon>
        <taxon>Stigmatella</taxon>
    </lineage>
</organism>
<comment type="caution">
    <text evidence="3">The sequence shown here is derived from an EMBL/GenBank/DDBJ whole genome shotgun (WGS) entry which is preliminary data.</text>
</comment>
<proteinExistence type="predicted"/>
<reference evidence="3 4" key="1">
    <citation type="submission" date="2006-04" db="EMBL/GenBank/DDBJ databases">
        <authorList>
            <person name="Nierman W.C."/>
        </authorList>
    </citation>
    <scope>NUCLEOTIDE SEQUENCE [LARGE SCALE GENOMIC DNA]</scope>
    <source>
        <strain evidence="3 4">DW4/3-1</strain>
    </source>
</reference>
<name>Q092E2_STIAD</name>
<feature type="domain" description="DUF4136" evidence="2">
    <location>
        <begin position="160"/>
        <end position="320"/>
    </location>
</feature>
<dbReference type="AlphaFoldDB" id="Q092E2"/>
<gene>
    <name evidence="3" type="ORF">STIAU_3605</name>
</gene>
<dbReference type="Proteomes" id="UP000032702">
    <property type="component" value="Unassembled WGS sequence"/>
</dbReference>
<protein>
    <recommendedName>
        <fullName evidence="2">DUF4136 domain-containing protein</fullName>
    </recommendedName>
</protein>
<evidence type="ECO:0000313" key="4">
    <source>
        <dbReference type="Proteomes" id="UP000032702"/>
    </source>
</evidence>
<dbReference type="Gene3D" id="3.30.160.670">
    <property type="match status" value="1"/>
</dbReference>
<dbReference type="Pfam" id="PF13590">
    <property type="entry name" value="DUF4136"/>
    <property type="match status" value="1"/>
</dbReference>
<feature type="region of interest" description="Disordered" evidence="1">
    <location>
        <begin position="31"/>
        <end position="76"/>
    </location>
</feature>
<dbReference type="InterPro" id="IPR025411">
    <property type="entry name" value="DUF4136"/>
</dbReference>
<dbReference type="PATRIC" id="fig|378806.16.peg.5773"/>
<evidence type="ECO:0000259" key="2">
    <source>
        <dbReference type="Pfam" id="PF13590"/>
    </source>
</evidence>
<sequence>MRPARKKKSNGNWYREVVQRREGLWVHHAGRRGRGSLLPPHCDSDPGLPQPAGRPEGGVRRGPRPQGPPGAERPPGLKRALVRLNSRLGPSGGRAFFVSGLAGMRAGPTRRLESQAGNSHLHGAVCHGSLHREVFMLRPRLVVVSLLVLALAACAGIETRTDYDPGSVDKLTGYRTYAWLPSPHTQNSQVYNPIVESRVRKAVEQELQSRGYQEVSQNPDFKIGWHGAVDQKLDVQTVDQYYGYAWDPWYSPFYLGPSVPETRVREYQEGTLILDFIDAASNKLVWRGTAQAELRESASASKRQERLNEAVHGMLKDFPPKPKK</sequence>
<evidence type="ECO:0000256" key="1">
    <source>
        <dbReference type="SAM" id="MobiDB-lite"/>
    </source>
</evidence>